<dbReference type="PANTHER" id="PTHR23270:SF10">
    <property type="entry name" value="PROTEIN RRP5 HOMOLOG"/>
    <property type="match status" value="1"/>
</dbReference>
<evidence type="ECO:0000256" key="3">
    <source>
        <dbReference type="ARBA" id="ARBA00022553"/>
    </source>
</evidence>
<feature type="region of interest" description="Disordered" evidence="6">
    <location>
        <begin position="1"/>
        <end position="34"/>
    </location>
</feature>
<proteinExistence type="predicted"/>
<feature type="region of interest" description="Disordered" evidence="6">
    <location>
        <begin position="393"/>
        <end position="438"/>
    </location>
</feature>
<dbReference type="Pfam" id="PF24682">
    <property type="entry name" value="OB_RRP5"/>
    <property type="match status" value="1"/>
</dbReference>
<feature type="compositionally biased region" description="Basic residues" evidence="6">
    <location>
        <begin position="427"/>
        <end position="438"/>
    </location>
</feature>
<dbReference type="InterPro" id="IPR055430">
    <property type="entry name" value="HAT_Syf1_CNRKL1_C"/>
</dbReference>
<dbReference type="GO" id="GO:0032040">
    <property type="term" value="C:small-subunit processome"/>
    <property type="evidence" value="ECO:0007669"/>
    <property type="project" value="TreeGrafter"/>
</dbReference>
<dbReference type="InterPro" id="IPR003107">
    <property type="entry name" value="HAT"/>
</dbReference>
<dbReference type="PROSITE" id="PS50126">
    <property type="entry name" value="S1"/>
    <property type="match status" value="13"/>
</dbReference>
<feature type="region of interest" description="Disordered" evidence="6">
    <location>
        <begin position="1405"/>
        <end position="1425"/>
    </location>
</feature>
<feature type="domain" description="S1 motif" evidence="7">
    <location>
        <begin position="284"/>
        <end position="354"/>
    </location>
</feature>
<dbReference type="Gene3D" id="1.25.40.10">
    <property type="entry name" value="Tetratricopeptide repeat domain"/>
    <property type="match status" value="2"/>
</dbReference>
<feature type="domain" description="S1 motif" evidence="7">
    <location>
        <begin position="193"/>
        <end position="261"/>
    </location>
</feature>
<feature type="domain" description="S1 motif" evidence="7">
    <location>
        <begin position="463"/>
        <end position="507"/>
    </location>
</feature>
<dbReference type="CDD" id="cd05695">
    <property type="entry name" value="S1_Rrp5_repeat_hs3"/>
    <property type="match status" value="1"/>
</dbReference>
<keyword evidence="3" id="KW-0597">Phosphoprotein</keyword>
<dbReference type="PANTHER" id="PTHR23270">
    <property type="entry name" value="PROGRAMMED CELL DEATH PROTEIN 11 PRE-RRNA PROCESSING PROTEIN RRP5"/>
    <property type="match status" value="1"/>
</dbReference>
<evidence type="ECO:0000256" key="2">
    <source>
        <dbReference type="ARBA" id="ARBA00022552"/>
    </source>
</evidence>
<dbReference type="Proteomes" id="UP001445335">
    <property type="component" value="Unassembled WGS sequence"/>
</dbReference>
<evidence type="ECO:0000256" key="6">
    <source>
        <dbReference type="SAM" id="MobiDB-lite"/>
    </source>
</evidence>
<accession>A0AAW1RFR1</accession>
<dbReference type="InterPro" id="IPR012340">
    <property type="entry name" value="NA-bd_OB-fold"/>
</dbReference>
<feature type="domain" description="S1 motif" evidence="7">
    <location>
        <begin position="613"/>
        <end position="682"/>
    </location>
</feature>
<feature type="domain" description="S1 motif" evidence="7">
    <location>
        <begin position="1303"/>
        <end position="1359"/>
    </location>
</feature>
<dbReference type="FunFam" id="2.40.50.140:FF:000103">
    <property type="entry name" value="protein RRP5 homolog"/>
    <property type="match status" value="3"/>
</dbReference>
<feature type="domain" description="S1 motif" evidence="7">
    <location>
        <begin position="62"/>
        <end position="177"/>
    </location>
</feature>
<dbReference type="InterPro" id="IPR003029">
    <property type="entry name" value="S1_domain"/>
</dbReference>
<feature type="region of interest" description="Disordered" evidence="6">
    <location>
        <begin position="1617"/>
        <end position="1646"/>
    </location>
</feature>
<dbReference type="GO" id="GO:0006364">
    <property type="term" value="P:rRNA processing"/>
    <property type="evidence" value="ECO:0007669"/>
    <property type="project" value="UniProtKB-KW"/>
</dbReference>
<dbReference type="FunFam" id="1.25.40.10:FF:000065">
    <property type="entry name" value="Programmed cell death 11"/>
    <property type="match status" value="1"/>
</dbReference>
<evidence type="ECO:0000256" key="4">
    <source>
        <dbReference type="ARBA" id="ARBA00022737"/>
    </source>
</evidence>
<dbReference type="InterPro" id="IPR057300">
    <property type="entry name" value="OB_Rrp5"/>
</dbReference>
<evidence type="ECO:0000259" key="7">
    <source>
        <dbReference type="PROSITE" id="PS50126"/>
    </source>
</evidence>
<dbReference type="Pfam" id="PF23459">
    <property type="entry name" value="S1_RRP5"/>
    <property type="match status" value="4"/>
</dbReference>
<evidence type="ECO:0000256" key="1">
    <source>
        <dbReference type="ARBA" id="ARBA00004604"/>
    </source>
</evidence>
<dbReference type="InterPro" id="IPR011990">
    <property type="entry name" value="TPR-like_helical_dom_sf"/>
</dbReference>
<sequence>MEADATRDFFSLQQSAGGPRKRRKKPEPAEGAEEDVFFAREAGSGRLPKYVELLKFKSLGEGARVWGTVAEVGARGLVVSLPHGLRGHVAPAEASDVMAELVAKADAAAAAAAVAPAASAAAARRAAAAAAAAVPKLAELFSVGQLVRCTVVGKEGATEGGDEEAPRRGRRIVLSLHVAKAAAGMGAEALAPGRVLPACVRSIEDHGFTLSLGVPGARAFLERSNYAKAFGADVPAPRPGSLLEVVVTAARDRRMVHVSADPKAVTAAVAREWDGLTLGALMPGMLVNAKVRHVLSDGLLVSFLTFFNGTIDCFHLHQSALAGDRQVAFSEGQKLRARTLFVDPASKRVGLSLLPHLVAVDARLPSLPPVGTVYKNAIVRRVDPALGLLLELPPQGLGDSEADPDPEPDPDPAAPLPPPREKGDKRRGGRKKAARAAKRAAAAAAAGGGVTGSGASSAPVAAGYAHISNVADTKIDKLDKAFKVGQVVRARVVGTRPMDALAVLSLRPSVVESGVASYADVRIGALMKGTIASVEDYGVFVTLTPSIKALVLQEHLTDLGTAAGRARLRVGQAVAGRVLQADAPARRIMLTLKKALVGAKLPPFTAWEEALPGARAHGYVTGVQDYGVFVGFCGDLRGLAPVAELGLPAGQRPSQGFKVGQVVKATVLTADPEARRLRLSLVPGAAAPRAGDAGAGAAGADPMGGLQPGDVVEGVVRSVTTAQEGEGEEAEALVTEALVEVRCASGAMVMGRLDAAHLADHPSAVSALRACVAAGADLGPLLVLERLERVGMVRLSRKASLLAAAAALPRELGDVAEGRIVPGYVASVVQDAVFVRFLNGLTGRAGLAQLADTFVSDPRRHFAEGQSVRAAIAAVDSAKGRFALSLKPSLVANPDGAYLGSLFCDFECAERVRASLELAEGGLAVDWAALPLGGLVGGTVHDVRDYGVLCDLEGHPDIVALVSPGQAEGSTVPGTAVRGRVLDVNKKDGIVDLSLLARLAAAKKGKAAKATAEFAVGARVPACVELAKDDYAVVSLPQHGAALGYAATADFNSAAPDARPRFSAGQALTAVVAALPGPATGGRLLLHVPTAPSAAAEVQRAKKQPRAAPGRAVDAVVTSVFPLFVVATLSNGARGRLHVSEVEDGEPGEGSQNPLERFPAGAALRAVVLEQAGSRAARQHGLLELSTRPSLLTAAVAGAKTTVPRLQRDALEAGQVLAGWVADVEASAIWVALSPTLRGRVHALDASDELAVLRDLPIHFPVGKPLRCRILKVVKGKRLTIDLSLRGVDAGAGPAAGAAPAPGDLVCGLVTDVSGRGVTVQLAQRAYGRATLANLHDTLVPDALAGLQPGAFVRCRVLSPAASPSGDGVAACAAAQPKPTAAVAADGGAHAGEDGRALRVSLRASHGGEWQGRDSDPGGDPAPETISVGALRINQPVAGYISAVNASGAFLNLACDLTARVRLSNLADGFVQDPAATFPVGQLARGTVLSVDGNRVEVTLRSKGGAGARLALQDLEVGQVVRGRVKRVERYGVFVEVAGGTLTGLVHISEAADEYVKDLGQLFSPGQSVRARVLAVDLEAQRLSLGLKASYLEGAEDVEDDEAGAPDAMDLDTEAAEAGGVGDADADDVSEDSGGADHAAAPVDAGDLDAEAEEEARLRAAELRQLQAPAPQSAADFEKLVMGSPNSSYVWIQFMAHLVSVGQLDAARAVAERALATINFREEGEKFNVWVAWLNLENLYGQPPGEAVMALFRRALPHVNQKRLYLALLAILQRTDKDELAAEALRAMCRKFGASAKVWLRAVDHALRRGEGETARRTLERALAALPPRKHIKVLSATAVAEFKVGSAERGRAIFEDVLRNYPKRTDLWSVYLDQEFGQGDQERTRALFERATHLALPPKKMKFLFRRYLDYEKAHGDAAVVERVRAAARAYVESNLAA</sequence>
<feature type="compositionally biased region" description="Acidic residues" evidence="6">
    <location>
        <begin position="400"/>
        <end position="410"/>
    </location>
</feature>
<feature type="domain" description="S1 motif" evidence="7">
    <location>
        <begin position="1214"/>
        <end position="1286"/>
    </location>
</feature>
<dbReference type="SMART" id="SM00316">
    <property type="entry name" value="S1"/>
    <property type="match status" value="13"/>
</dbReference>
<comment type="caution">
    <text evidence="8">The sequence shown here is derived from an EMBL/GenBank/DDBJ whole genome shotgun (WGS) entry which is preliminary data.</text>
</comment>
<dbReference type="SUPFAM" id="SSF50249">
    <property type="entry name" value="Nucleic acid-binding proteins"/>
    <property type="match status" value="12"/>
</dbReference>
<protein>
    <recommendedName>
        <fullName evidence="7">S1 motif domain-containing protein</fullName>
    </recommendedName>
</protein>
<dbReference type="GO" id="GO:0003723">
    <property type="term" value="F:RNA binding"/>
    <property type="evidence" value="ECO:0007669"/>
    <property type="project" value="TreeGrafter"/>
</dbReference>
<dbReference type="InterPro" id="IPR057301">
    <property type="entry name" value="Rrp5_OB_4th"/>
</dbReference>
<feature type="domain" description="S1 motif" evidence="7">
    <location>
        <begin position="1110"/>
        <end position="1188"/>
    </location>
</feature>
<dbReference type="EMBL" id="JALJOU010000040">
    <property type="protein sequence ID" value="KAK9832621.1"/>
    <property type="molecule type" value="Genomic_DNA"/>
</dbReference>
<dbReference type="InterPro" id="IPR057302">
    <property type="entry name" value="Rrp5_S1"/>
</dbReference>
<feature type="domain" description="S1 motif" evidence="7">
    <location>
        <begin position="818"/>
        <end position="887"/>
    </location>
</feature>
<dbReference type="SMART" id="SM00386">
    <property type="entry name" value="HAT"/>
    <property type="match status" value="5"/>
</dbReference>
<keyword evidence="9" id="KW-1185">Reference proteome</keyword>
<dbReference type="Pfam" id="PF23231">
    <property type="entry name" value="HAT_Syf1_CNRKL1_C"/>
    <property type="match status" value="1"/>
</dbReference>
<evidence type="ECO:0000313" key="8">
    <source>
        <dbReference type="EMBL" id="KAK9832621.1"/>
    </source>
</evidence>
<evidence type="ECO:0000313" key="9">
    <source>
        <dbReference type="Proteomes" id="UP001445335"/>
    </source>
</evidence>
<feature type="domain" description="S1 motif" evidence="7">
    <location>
        <begin position="1518"/>
        <end position="1588"/>
    </location>
</feature>
<comment type="subcellular location">
    <subcellularLocation>
        <location evidence="1">Nucleus</location>
        <location evidence="1">Nucleolus</location>
    </subcellularLocation>
</comment>
<feature type="domain" description="S1 motif" evidence="7">
    <location>
        <begin position="524"/>
        <end position="593"/>
    </location>
</feature>
<feature type="domain" description="S1 motif" evidence="7">
    <location>
        <begin position="1434"/>
        <end position="1501"/>
    </location>
</feature>
<dbReference type="SUPFAM" id="SSF48452">
    <property type="entry name" value="TPR-like"/>
    <property type="match status" value="1"/>
</dbReference>
<organism evidence="8 9">
    <name type="scientific">Elliptochloris bilobata</name>
    <dbReference type="NCBI Taxonomy" id="381761"/>
    <lineage>
        <taxon>Eukaryota</taxon>
        <taxon>Viridiplantae</taxon>
        <taxon>Chlorophyta</taxon>
        <taxon>core chlorophytes</taxon>
        <taxon>Trebouxiophyceae</taxon>
        <taxon>Trebouxiophyceae incertae sedis</taxon>
        <taxon>Elliptochloris clade</taxon>
        <taxon>Elliptochloris</taxon>
    </lineage>
</organism>
<keyword evidence="2" id="KW-0698">rRNA processing</keyword>
<evidence type="ECO:0000256" key="5">
    <source>
        <dbReference type="ARBA" id="ARBA00023242"/>
    </source>
</evidence>
<keyword evidence="4" id="KW-0677">Repeat</keyword>
<dbReference type="Gene3D" id="2.40.50.140">
    <property type="entry name" value="Nucleic acid-binding proteins"/>
    <property type="match status" value="10"/>
</dbReference>
<dbReference type="Pfam" id="PF00575">
    <property type="entry name" value="S1"/>
    <property type="match status" value="3"/>
</dbReference>
<keyword evidence="5" id="KW-0539">Nucleus</keyword>
<dbReference type="Pfam" id="PF24685">
    <property type="entry name" value="OB_RRP5_4th"/>
    <property type="match status" value="1"/>
</dbReference>
<dbReference type="InterPro" id="IPR045209">
    <property type="entry name" value="Rrp5"/>
</dbReference>
<feature type="domain" description="S1 motif" evidence="7">
    <location>
        <begin position="933"/>
        <end position="996"/>
    </location>
</feature>
<name>A0AAW1RFR1_9CHLO</name>
<gene>
    <name evidence="8" type="ORF">WJX81_004603</name>
</gene>
<reference evidence="8 9" key="1">
    <citation type="journal article" date="2024" name="Nat. Commun.">
        <title>Phylogenomics reveals the evolutionary origins of lichenization in chlorophyte algae.</title>
        <authorList>
            <person name="Puginier C."/>
            <person name="Libourel C."/>
            <person name="Otte J."/>
            <person name="Skaloud P."/>
            <person name="Haon M."/>
            <person name="Grisel S."/>
            <person name="Petersen M."/>
            <person name="Berrin J.G."/>
            <person name="Delaux P.M."/>
            <person name="Dal Grande F."/>
            <person name="Keller J."/>
        </authorList>
    </citation>
    <scope>NUCLEOTIDE SEQUENCE [LARGE SCALE GENOMIC DNA]</scope>
    <source>
        <strain evidence="8 9">SAG 245.80</strain>
    </source>
</reference>